<dbReference type="AlphaFoldDB" id="A0AAW5IJC6"/>
<sequence length="164" mass="18005">MKKYLAFLIFAGLSSCIDAQTVKETVRGKYGENLGIAETTIRGGKSVTVYKDKYGQITGTSESKTHAFGKNTTVYKDKYGQKTGTSTSTTSHGLFSSRTTSTTYRDKYGKKTGSSITKHSGNTGTTVYRDKYRQVTCKGKVKGRLPNKSSNYFYGWSSSKSKGK</sequence>
<dbReference type="PROSITE" id="PS51257">
    <property type="entry name" value="PROKAR_LIPOPROTEIN"/>
    <property type="match status" value="1"/>
</dbReference>
<dbReference type="EMBL" id="JANDWZ010000021">
    <property type="protein sequence ID" value="MCP9564913.1"/>
    <property type="molecule type" value="Genomic_DNA"/>
</dbReference>
<evidence type="ECO:0000313" key="2">
    <source>
        <dbReference type="EMBL" id="MCP9564913.1"/>
    </source>
</evidence>
<dbReference type="Proteomes" id="UP001205531">
    <property type="component" value="Unassembled WGS sequence"/>
</dbReference>
<keyword evidence="1" id="KW-0732">Signal</keyword>
<evidence type="ECO:0000313" key="3">
    <source>
        <dbReference type="Proteomes" id="UP001205531"/>
    </source>
</evidence>
<feature type="signal peptide" evidence="1">
    <location>
        <begin position="1"/>
        <end position="19"/>
    </location>
</feature>
<accession>A0AAW5IJC6</accession>
<reference evidence="2" key="1">
    <citation type="submission" date="2022-07" db="EMBL/GenBank/DDBJ databases">
        <title>Prevotella copri.</title>
        <authorList>
            <person name="Yang C."/>
        </authorList>
    </citation>
    <scope>NUCLEOTIDE SEQUENCE</scope>
    <source>
        <strain evidence="2">HF2107</strain>
    </source>
</reference>
<organism evidence="2 3">
    <name type="scientific">Segatella copri</name>
    <dbReference type="NCBI Taxonomy" id="165179"/>
    <lineage>
        <taxon>Bacteria</taxon>
        <taxon>Pseudomonadati</taxon>
        <taxon>Bacteroidota</taxon>
        <taxon>Bacteroidia</taxon>
        <taxon>Bacteroidales</taxon>
        <taxon>Prevotellaceae</taxon>
        <taxon>Segatella</taxon>
    </lineage>
</organism>
<comment type="caution">
    <text evidence="2">The sequence shown here is derived from an EMBL/GenBank/DDBJ whole genome shotgun (WGS) entry which is preliminary data.</text>
</comment>
<feature type="chain" id="PRO_5043464787" evidence="1">
    <location>
        <begin position="20"/>
        <end position="164"/>
    </location>
</feature>
<dbReference type="RefSeq" id="WP_254951552.1">
    <property type="nucleotide sequence ID" value="NZ_JANDWY010000009.1"/>
</dbReference>
<name>A0AAW5IJC6_9BACT</name>
<proteinExistence type="predicted"/>
<protein>
    <submittedName>
        <fullName evidence="2">Uncharacterized protein</fullName>
    </submittedName>
</protein>
<gene>
    <name evidence="2" type="ORF">NNC64_10130</name>
</gene>
<evidence type="ECO:0000256" key="1">
    <source>
        <dbReference type="SAM" id="SignalP"/>
    </source>
</evidence>